<dbReference type="eggNOG" id="ENOG50310KG">
    <property type="taxonomic scope" value="Bacteria"/>
</dbReference>
<dbReference type="InterPro" id="IPR007040">
    <property type="entry name" value="Ribosome_modulation_factor"/>
</dbReference>
<dbReference type="NCBIfam" id="NF041886">
    <property type="entry name" value="Rmf_CrpP_fam"/>
    <property type="match status" value="1"/>
</dbReference>
<evidence type="ECO:0000313" key="2">
    <source>
        <dbReference type="EMBL" id="ACL61517.1"/>
    </source>
</evidence>
<evidence type="ECO:0000256" key="1">
    <source>
        <dbReference type="SAM" id="MobiDB-lite"/>
    </source>
</evidence>
<sequence>MRRFAAGARCLPDRFADEDAMPEIPDDNIDHYALGYYAPGKGLSRDACPYAHGTAACAQWLAGYDAAQSGTAPEPSPPHVLREGPPDAPGKA</sequence>
<dbReference type="AlphaFoldDB" id="B8IG40"/>
<organism evidence="2 3">
    <name type="scientific">Methylobacterium nodulans (strain LMG 21967 / CNCM I-2342 / ORS 2060)</name>
    <dbReference type="NCBI Taxonomy" id="460265"/>
    <lineage>
        <taxon>Bacteria</taxon>
        <taxon>Pseudomonadati</taxon>
        <taxon>Pseudomonadota</taxon>
        <taxon>Alphaproteobacteria</taxon>
        <taxon>Hyphomicrobiales</taxon>
        <taxon>Methylobacteriaceae</taxon>
        <taxon>Methylobacterium</taxon>
    </lineage>
</organism>
<dbReference type="KEGG" id="mno:Mnod_6759"/>
<feature type="region of interest" description="Disordered" evidence="1">
    <location>
        <begin position="67"/>
        <end position="92"/>
    </location>
</feature>
<dbReference type="Proteomes" id="UP000008207">
    <property type="component" value="Chromosome"/>
</dbReference>
<evidence type="ECO:0008006" key="4">
    <source>
        <dbReference type="Google" id="ProtNLM"/>
    </source>
</evidence>
<evidence type="ECO:0000313" key="3">
    <source>
        <dbReference type="Proteomes" id="UP000008207"/>
    </source>
</evidence>
<keyword evidence="3" id="KW-1185">Reference proteome</keyword>
<dbReference type="EMBL" id="CP001349">
    <property type="protein sequence ID" value="ACL61517.1"/>
    <property type="molecule type" value="Genomic_DNA"/>
</dbReference>
<gene>
    <name evidence="2" type="ordered locus">Mnod_6759</name>
</gene>
<accession>B8IG40</accession>
<dbReference type="Pfam" id="PF04957">
    <property type="entry name" value="RMF"/>
    <property type="match status" value="1"/>
</dbReference>
<dbReference type="RefSeq" id="WP_015933086.1">
    <property type="nucleotide sequence ID" value="NC_011894.1"/>
</dbReference>
<dbReference type="HOGENOM" id="CLU_2409871_0_0_5"/>
<protein>
    <recommendedName>
        <fullName evidence="4">Ribosome modulation factor</fullName>
    </recommendedName>
</protein>
<proteinExistence type="predicted"/>
<reference evidence="2 3" key="1">
    <citation type="submission" date="2009-01" db="EMBL/GenBank/DDBJ databases">
        <title>Complete sequence of chromosome of Methylobacterium nodulans ORS 2060.</title>
        <authorList>
            <consortium name="US DOE Joint Genome Institute"/>
            <person name="Lucas S."/>
            <person name="Copeland A."/>
            <person name="Lapidus A."/>
            <person name="Glavina del Rio T."/>
            <person name="Dalin E."/>
            <person name="Tice H."/>
            <person name="Bruce D."/>
            <person name="Goodwin L."/>
            <person name="Pitluck S."/>
            <person name="Sims D."/>
            <person name="Brettin T."/>
            <person name="Detter J.C."/>
            <person name="Han C."/>
            <person name="Larimer F."/>
            <person name="Land M."/>
            <person name="Hauser L."/>
            <person name="Kyrpides N."/>
            <person name="Ivanova N."/>
            <person name="Marx C.J."/>
            <person name="Richardson P."/>
        </authorList>
    </citation>
    <scope>NUCLEOTIDE SEQUENCE [LARGE SCALE GENOMIC DNA]</scope>
    <source>
        <strain evidence="3">LMG 21967 / CNCM I-2342 / ORS 2060</strain>
    </source>
</reference>
<name>B8IG40_METNO</name>